<keyword evidence="5" id="KW-1185">Reference proteome</keyword>
<reference evidence="4" key="3">
    <citation type="journal article" date="2017" name="Nature">
        <title>Genome sequence of the progenitor of the wheat D genome Aegilops tauschii.</title>
        <authorList>
            <person name="Luo M.C."/>
            <person name="Gu Y.Q."/>
            <person name="Puiu D."/>
            <person name="Wang H."/>
            <person name="Twardziok S.O."/>
            <person name="Deal K.R."/>
            <person name="Huo N."/>
            <person name="Zhu T."/>
            <person name="Wang L."/>
            <person name="Wang Y."/>
            <person name="McGuire P.E."/>
            <person name="Liu S."/>
            <person name="Long H."/>
            <person name="Ramasamy R.K."/>
            <person name="Rodriguez J.C."/>
            <person name="Van S.L."/>
            <person name="Yuan L."/>
            <person name="Wang Z."/>
            <person name="Xia Z."/>
            <person name="Xiao L."/>
            <person name="Anderson O.D."/>
            <person name="Ouyang S."/>
            <person name="Liang Y."/>
            <person name="Zimin A.V."/>
            <person name="Pertea G."/>
            <person name="Qi P."/>
            <person name="Bennetzen J.L."/>
            <person name="Dai X."/>
            <person name="Dawson M.W."/>
            <person name="Muller H.G."/>
            <person name="Kugler K."/>
            <person name="Rivarola-Duarte L."/>
            <person name="Spannagl M."/>
            <person name="Mayer K.F.X."/>
            <person name="Lu F.H."/>
            <person name="Bevan M.W."/>
            <person name="Leroy P."/>
            <person name="Li P."/>
            <person name="You F.M."/>
            <person name="Sun Q."/>
            <person name="Liu Z."/>
            <person name="Lyons E."/>
            <person name="Wicker T."/>
            <person name="Salzberg S.L."/>
            <person name="Devos K.M."/>
            <person name="Dvorak J."/>
        </authorList>
    </citation>
    <scope>NUCLEOTIDE SEQUENCE [LARGE SCALE GENOMIC DNA]</scope>
    <source>
        <strain evidence="4">cv. AL8/78</strain>
    </source>
</reference>
<dbReference type="InterPro" id="IPR001680">
    <property type="entry name" value="WD40_rpt"/>
</dbReference>
<accession>A0A453GEW0</accession>
<dbReference type="InterPro" id="IPR036322">
    <property type="entry name" value="WD40_repeat_dom_sf"/>
</dbReference>
<evidence type="ECO:0000313" key="4">
    <source>
        <dbReference type="EnsemblPlants" id="AET3Gv20983800.6"/>
    </source>
</evidence>
<keyword evidence="1 3" id="KW-0853">WD repeat</keyword>
<evidence type="ECO:0008006" key="6">
    <source>
        <dbReference type="Google" id="ProtNLM"/>
    </source>
</evidence>
<protein>
    <recommendedName>
        <fullName evidence="6">Coatomer WD associated region domain-containing protein</fullName>
    </recommendedName>
</protein>
<reference evidence="5" key="2">
    <citation type="journal article" date="2017" name="Nat. Plants">
        <title>The Aegilops tauschii genome reveals multiple impacts of transposons.</title>
        <authorList>
            <person name="Zhao G."/>
            <person name="Zou C."/>
            <person name="Li K."/>
            <person name="Wang K."/>
            <person name="Li T."/>
            <person name="Gao L."/>
            <person name="Zhang X."/>
            <person name="Wang H."/>
            <person name="Yang Z."/>
            <person name="Liu X."/>
            <person name="Jiang W."/>
            <person name="Mao L."/>
            <person name="Kong X."/>
            <person name="Jiao Y."/>
            <person name="Jia J."/>
        </authorList>
    </citation>
    <scope>NUCLEOTIDE SEQUENCE [LARGE SCALE GENOMIC DNA]</scope>
    <source>
        <strain evidence="5">cv. AL8/78</strain>
    </source>
</reference>
<dbReference type="Gene3D" id="2.130.10.10">
    <property type="entry name" value="YVTN repeat-like/Quinoprotein amine dehydrogenase"/>
    <property type="match status" value="1"/>
</dbReference>
<dbReference type="InterPro" id="IPR015943">
    <property type="entry name" value="WD40/YVTN_repeat-like_dom_sf"/>
</dbReference>
<dbReference type="Gramene" id="AET3Gv20983800.6">
    <property type="protein sequence ID" value="AET3Gv20983800.6"/>
    <property type="gene ID" value="AET3Gv20983800"/>
</dbReference>
<reference evidence="5" key="1">
    <citation type="journal article" date="2014" name="Science">
        <title>Ancient hybridizations among the ancestral genomes of bread wheat.</title>
        <authorList>
            <consortium name="International Wheat Genome Sequencing Consortium,"/>
            <person name="Marcussen T."/>
            <person name="Sandve S.R."/>
            <person name="Heier L."/>
            <person name="Spannagl M."/>
            <person name="Pfeifer M."/>
            <person name="Jakobsen K.S."/>
            <person name="Wulff B.B."/>
            <person name="Steuernagel B."/>
            <person name="Mayer K.F."/>
            <person name="Olsen O.A."/>
        </authorList>
    </citation>
    <scope>NUCLEOTIDE SEQUENCE [LARGE SCALE GENOMIC DNA]</scope>
    <source>
        <strain evidence="5">cv. AL8/78</strain>
    </source>
</reference>
<dbReference type="AlphaFoldDB" id="A0A453GEW0"/>
<organism evidence="4 5">
    <name type="scientific">Aegilops tauschii subsp. strangulata</name>
    <name type="common">Goatgrass</name>
    <dbReference type="NCBI Taxonomy" id="200361"/>
    <lineage>
        <taxon>Eukaryota</taxon>
        <taxon>Viridiplantae</taxon>
        <taxon>Streptophyta</taxon>
        <taxon>Embryophyta</taxon>
        <taxon>Tracheophyta</taxon>
        <taxon>Spermatophyta</taxon>
        <taxon>Magnoliopsida</taxon>
        <taxon>Liliopsida</taxon>
        <taxon>Poales</taxon>
        <taxon>Poaceae</taxon>
        <taxon>BOP clade</taxon>
        <taxon>Pooideae</taxon>
        <taxon>Triticodae</taxon>
        <taxon>Triticeae</taxon>
        <taxon>Triticinae</taxon>
        <taxon>Aegilops</taxon>
    </lineage>
</organism>
<dbReference type="GO" id="GO:0030126">
    <property type="term" value="C:COPI vesicle coat"/>
    <property type="evidence" value="ECO:0007669"/>
    <property type="project" value="TreeGrafter"/>
</dbReference>
<dbReference type="Pfam" id="PF00400">
    <property type="entry name" value="WD40"/>
    <property type="match status" value="1"/>
</dbReference>
<keyword evidence="2" id="KW-0677">Repeat</keyword>
<dbReference type="PANTHER" id="PTHR19876:SF72">
    <property type="entry name" value="COATOMER WD ASSOCIATED REGION DOMAIN-CONTAINING PROTEIN"/>
    <property type="match status" value="1"/>
</dbReference>
<dbReference type="GO" id="GO:0006891">
    <property type="term" value="P:intra-Golgi vesicle-mediated transport"/>
    <property type="evidence" value="ECO:0007669"/>
    <property type="project" value="TreeGrafter"/>
</dbReference>
<dbReference type="Proteomes" id="UP000015105">
    <property type="component" value="Chromosome 3D"/>
</dbReference>
<dbReference type="GO" id="GO:0006888">
    <property type="term" value="P:endoplasmic reticulum to Golgi vesicle-mediated transport"/>
    <property type="evidence" value="ECO:0007669"/>
    <property type="project" value="TreeGrafter"/>
</dbReference>
<dbReference type="SMART" id="SM00320">
    <property type="entry name" value="WD40"/>
    <property type="match status" value="1"/>
</dbReference>
<evidence type="ECO:0000256" key="1">
    <source>
        <dbReference type="ARBA" id="ARBA00022574"/>
    </source>
</evidence>
<evidence type="ECO:0000313" key="5">
    <source>
        <dbReference type="Proteomes" id="UP000015105"/>
    </source>
</evidence>
<evidence type="ECO:0000256" key="3">
    <source>
        <dbReference type="PROSITE-ProRule" id="PRU00221"/>
    </source>
</evidence>
<dbReference type="InterPro" id="IPR050844">
    <property type="entry name" value="Coatomer_complex_subunit"/>
</dbReference>
<dbReference type="PROSITE" id="PS50082">
    <property type="entry name" value="WD_REPEATS_2"/>
    <property type="match status" value="1"/>
</dbReference>
<dbReference type="GO" id="GO:0006886">
    <property type="term" value="P:intracellular protein transport"/>
    <property type="evidence" value="ECO:0007669"/>
    <property type="project" value="TreeGrafter"/>
</dbReference>
<feature type="repeat" description="WD" evidence="3">
    <location>
        <begin position="34"/>
        <end position="66"/>
    </location>
</feature>
<name>A0A453GEW0_AEGTS</name>
<evidence type="ECO:0000256" key="2">
    <source>
        <dbReference type="ARBA" id="ARBA00022737"/>
    </source>
</evidence>
<sequence length="93" mass="10964">MAVNPTRPYILSSAYRDMKLWDWSKGWECRHSFVEEHSDTIRQVAFNPMDTSIFASASDDLTVKVYMGFSFFANLLVWLQYLNCWPVHNPLRI</sequence>
<dbReference type="SUPFAM" id="SSF50978">
    <property type="entry name" value="WD40 repeat-like"/>
    <property type="match status" value="1"/>
</dbReference>
<reference evidence="4" key="4">
    <citation type="submission" date="2019-03" db="UniProtKB">
        <authorList>
            <consortium name="EnsemblPlants"/>
        </authorList>
    </citation>
    <scope>IDENTIFICATION</scope>
</reference>
<dbReference type="GO" id="GO:0006890">
    <property type="term" value="P:retrograde vesicle-mediated transport, Golgi to endoplasmic reticulum"/>
    <property type="evidence" value="ECO:0007669"/>
    <property type="project" value="TreeGrafter"/>
</dbReference>
<dbReference type="PANTHER" id="PTHR19876">
    <property type="entry name" value="COATOMER"/>
    <property type="match status" value="1"/>
</dbReference>
<reference evidence="4" key="5">
    <citation type="journal article" date="2021" name="G3 (Bethesda)">
        <title>Aegilops tauschii genome assembly Aet v5.0 features greater sequence contiguity and improved annotation.</title>
        <authorList>
            <person name="Wang L."/>
            <person name="Zhu T."/>
            <person name="Rodriguez J.C."/>
            <person name="Deal K.R."/>
            <person name="Dubcovsky J."/>
            <person name="McGuire P.E."/>
            <person name="Lux T."/>
            <person name="Spannagl M."/>
            <person name="Mayer K.F.X."/>
            <person name="Baldrich P."/>
            <person name="Meyers B.C."/>
            <person name="Huo N."/>
            <person name="Gu Y.Q."/>
            <person name="Zhou H."/>
            <person name="Devos K.M."/>
            <person name="Bennetzen J.L."/>
            <person name="Unver T."/>
            <person name="Budak H."/>
            <person name="Gulick P.J."/>
            <person name="Galiba G."/>
            <person name="Kalapos B."/>
            <person name="Nelson D.R."/>
            <person name="Li P."/>
            <person name="You F.M."/>
            <person name="Luo M.C."/>
            <person name="Dvorak J."/>
        </authorList>
    </citation>
    <scope>NUCLEOTIDE SEQUENCE [LARGE SCALE GENOMIC DNA]</scope>
    <source>
        <strain evidence="4">cv. AL8/78</strain>
    </source>
</reference>
<proteinExistence type="predicted"/>
<dbReference type="EnsemblPlants" id="AET3Gv20983800.6">
    <property type="protein sequence ID" value="AET3Gv20983800.6"/>
    <property type="gene ID" value="AET3Gv20983800"/>
</dbReference>